<dbReference type="GO" id="GO:0031177">
    <property type="term" value="F:phosphopantetheine binding"/>
    <property type="evidence" value="ECO:0007669"/>
    <property type="project" value="InterPro"/>
</dbReference>
<evidence type="ECO:0000313" key="13">
    <source>
        <dbReference type="Proteomes" id="UP000053246"/>
    </source>
</evidence>
<keyword evidence="6" id="KW-0511">Multifunctional enzyme</keyword>
<dbReference type="GO" id="GO:0033068">
    <property type="term" value="P:macrolide biosynthetic process"/>
    <property type="evidence" value="ECO:0007669"/>
    <property type="project" value="UniProtKB-ARBA"/>
</dbReference>
<dbReference type="InterPro" id="IPR009081">
    <property type="entry name" value="PP-bd_ACP"/>
</dbReference>
<reference evidence="12 13" key="1">
    <citation type="submission" date="2015-10" db="EMBL/GenBank/DDBJ databases">
        <authorList>
            <person name="Ju K.-S."/>
            <person name="Doroghazi J.R."/>
            <person name="Metcalf W.W."/>
        </authorList>
    </citation>
    <scope>NUCLEOTIDE SEQUENCE [LARGE SCALE GENOMIC DNA]</scope>
    <source>
        <strain evidence="12 13">NRRL B-24793</strain>
    </source>
</reference>
<feature type="active site" description="Proton donor; for dehydratase activity" evidence="8">
    <location>
        <position position="1120"/>
    </location>
</feature>
<dbReference type="InterPro" id="IPR013968">
    <property type="entry name" value="PKS_KR"/>
</dbReference>
<dbReference type="Pfam" id="PF21089">
    <property type="entry name" value="PKS_DH_N"/>
    <property type="match status" value="1"/>
</dbReference>
<dbReference type="InterPro" id="IPR016036">
    <property type="entry name" value="Malonyl_transacylase_ACP-bd"/>
</dbReference>
<evidence type="ECO:0000256" key="8">
    <source>
        <dbReference type="PROSITE-ProRule" id="PRU01363"/>
    </source>
</evidence>
<dbReference type="GO" id="GO:0004315">
    <property type="term" value="F:3-oxoacyl-[acyl-carrier-protein] synthase activity"/>
    <property type="evidence" value="ECO:0007669"/>
    <property type="project" value="InterPro"/>
</dbReference>
<comment type="caution">
    <text evidence="12">The sequence shown here is derived from an EMBL/GenBank/DDBJ whole genome shotgun (WGS) entry which is preliminary data.</text>
</comment>
<feature type="region of interest" description="C-terminal hotdog fold" evidence="8">
    <location>
        <begin position="1057"/>
        <end position="1226"/>
    </location>
</feature>
<sequence length="2050" mass="215439">MSEEDRMLKYLQWVTAELQRSRERVAELEAGTPEPVAVVATACRYPGADNPEQLWQLVADGVDAITTWPDDRGWDVDRLYHPDGPPGTSYTRHGGFIDAATDFDAEFFGISAREALGMDPQQRVLLETTWELFERAGLDIGPLRGSRTGVFVGVGEQSYLGLDGPPELDGFMMTSRLSSIASGRIAYTFGLEGPVLSVDTACSSSLVALHLAARALRAGEADLAVAGGCTVYGHPGGFIDFSRQRGLARDGRCKSFDATADGTGWAEGAGLLLLERLTDARRHGHRILAVLRGSAINSDGASNGLTAPSGPAQQRVIRQALADARLTPADVDVIEAHGTGTRLGDPIEAQALLATYGQDRAIPALLGSLKSNIGHSVAAAGAGGAIKMIEAMRHGIAPRSLHLDTPNPAVDWTQGALDLLTTARPWPQTERPRRAAVSSFGVSGTNAHIILEHVAEPPEPDTPRQPGPYPFLLSARTAAALRAQASRLHAHLSNRPDVEPADAAYTLALHRTPLGHRAHVVAADRSGLLDGLAALAAAPDTTPTGEPGRLAVIFSGQGAQRPGMGAALYTRFPTFAAALDEVCAAFAPHLDEPLRDVLFAADGTDQAGKLAHTGWTQPALFAWEVALFRLAESFGVRADMVGGHSLGEITAAHVAGVLDLTDAVTLVAARARLLQDLPPGGAMVAVAAPADQVQALLDEHDDDVVIAAVNAPAAVTLAGPEPAVLAVAQRLAAQGITTHRLAVSHAFHSPMTTPVLDPLHRVAATLTYREPTLPVVSNVTGDLATPGLLTDPDYWVRQVRATVRFQDCVRALADTGATTFLEVGPAAVLTPAVAATLTDHTGVAVPAQTGHDQVGALAGALATLHRHGHRVDWRAVLDGTGARPVDLPTYPFQRRRFWVTPPPADSAALGLTPADHPVLAGAVTLPDTGELVLTGRFAPATHRWLDRHRVDGAVLVPPSALVELAIRAGDECGRPVLRRLDVTGPVICPDRGLRVQIRVGAPTGDTRPVTLHGRPDGVDVPWTLLATGDLAADVATIPTAEGEPVPVRLPDGETAGDYVLHPELLHAALAATGHHGEAYHWRDVAVQRSAAATAGVRTIVTDPAGNGSAPRGLLLTTGDDEPLATVATVRTREVDADTLAHARHRPGDALFRIAWQPMAVPTATGPTPAVIDGRATAAGDLATDLHRRTTELLDTLHRHLAAPSGPPAVLLTRGATGPGPVTDPAATALHGLARTATTEQPGRLVIVDLDDEPTPELLTSLAATGEPEIAVRAGTAYVPRAERVPTPPGPGPRLGAGTVLVTGLGSLGTLVATHLATRHGVRDLLVLSRSGPDTPAARQLIADLAAVGATARVVACDVADRDGLRAALAAAPPINAVFHTAGTIDDGLIGDLDPDRLARVLRPKADAAAHLHELTRHLDLAAFVLFSSLAATIGGAGQGNYAAANAFLDGLAAYRHATGLPATSIAWGLWAGRSGITGDLTDADRSRIARAGYQQIDPATGLTMLDTALRHPEPVLIGVPIDLTALRARPETVPAVLRSLLPPTVRREPADADRSADTLTDLAGLSADERRDALTTLVRTVTADVLGRTGTDNLPADGTFTDLGIDSLLAVELRNRLAQRTDLALPATTVFDHPTPQALADYLHTSLLDTGPERSAGLDLTADVTLPDDIRPAPGSTPHGAPRHILLTGATGFVGAFLLRELLATTTATVHCLIRANDPDDAWKRLRATARWYRIEDQLDPGRVVPVVGDLAADRLGLTSGAFDTLARDIDVVYHAGATVNWLQPYATLRAANVDGTREVLRLSAAHRTVPVHYVSTTGVFAGPAPDGRGHGPHDPTGPADLLPSGYLQSKWVAEQIIGLARERGLPVSVYRVDLVSGDRRHGACQTRDYLWLSIKGLIQAGTIPDSLGGSVPLVPVDHVAASIIALSTDSKQIGSTYHLYNCERVAWSDILDRLRAHGHLLPVTSWAEWHAAVLADRDNALYPLLDAFELMVADTDAFYPVIDTADTDAALAAAGLPPAPVTADVLDTYLRFFTEVGYLPPALATSSAR</sequence>
<dbReference type="PROSITE" id="PS00012">
    <property type="entry name" value="PHOSPHOPANTETHEINE"/>
    <property type="match status" value="1"/>
</dbReference>
<gene>
    <name evidence="12" type="ORF">ADL17_12360</name>
</gene>
<dbReference type="InterPro" id="IPR001227">
    <property type="entry name" value="Ac_transferase_dom_sf"/>
</dbReference>
<keyword evidence="13" id="KW-1185">Reference proteome</keyword>
<feature type="domain" description="PKS/mFAS DH" evidence="11">
    <location>
        <begin position="916"/>
        <end position="1226"/>
    </location>
</feature>
<feature type="active site" description="Proton acceptor; for dehydratase activity" evidence="8">
    <location>
        <position position="948"/>
    </location>
</feature>
<dbReference type="InterPro" id="IPR016035">
    <property type="entry name" value="Acyl_Trfase/lysoPLipase"/>
</dbReference>
<dbReference type="InterPro" id="IPR010080">
    <property type="entry name" value="Thioester_reductase-like_dom"/>
</dbReference>
<dbReference type="SUPFAM" id="SSF51735">
    <property type="entry name" value="NAD(P)-binding Rossmann-fold domains"/>
    <property type="match status" value="3"/>
</dbReference>
<dbReference type="InterPro" id="IPR018201">
    <property type="entry name" value="Ketoacyl_synth_AS"/>
</dbReference>
<dbReference type="InterPro" id="IPR020841">
    <property type="entry name" value="PKS_Beta-ketoAc_synthase_dom"/>
</dbReference>
<dbReference type="SMART" id="SM00823">
    <property type="entry name" value="PKS_PP"/>
    <property type="match status" value="1"/>
</dbReference>
<dbReference type="Proteomes" id="UP000053246">
    <property type="component" value="Unassembled WGS sequence"/>
</dbReference>
<keyword evidence="7" id="KW-0012">Acyltransferase</keyword>
<dbReference type="Pfam" id="PF00550">
    <property type="entry name" value="PP-binding"/>
    <property type="match status" value="1"/>
</dbReference>
<dbReference type="SUPFAM" id="SSF55048">
    <property type="entry name" value="Probable ACP-binding domain of malonyl-CoA ACP transacylase"/>
    <property type="match status" value="1"/>
</dbReference>
<evidence type="ECO:0000256" key="5">
    <source>
        <dbReference type="ARBA" id="ARBA00023194"/>
    </source>
</evidence>
<dbReference type="InterPro" id="IPR036736">
    <property type="entry name" value="ACP-like_sf"/>
</dbReference>
<dbReference type="InterPro" id="IPR049552">
    <property type="entry name" value="PKS_DH_N"/>
</dbReference>
<dbReference type="InterPro" id="IPR014030">
    <property type="entry name" value="Ketoacyl_synth_N"/>
</dbReference>
<evidence type="ECO:0000256" key="3">
    <source>
        <dbReference type="ARBA" id="ARBA00022553"/>
    </source>
</evidence>
<dbReference type="InterPro" id="IPR057326">
    <property type="entry name" value="KR_dom"/>
</dbReference>
<organism evidence="12 13">
    <name type="scientific">Micromonospora maris</name>
    <dbReference type="NCBI Taxonomy" id="1003110"/>
    <lineage>
        <taxon>Bacteria</taxon>
        <taxon>Bacillati</taxon>
        <taxon>Actinomycetota</taxon>
        <taxon>Actinomycetes</taxon>
        <taxon>Micromonosporales</taxon>
        <taxon>Micromonosporaceae</taxon>
        <taxon>Micromonospora</taxon>
    </lineage>
</organism>
<feature type="domain" description="Carrier" evidence="9">
    <location>
        <begin position="1572"/>
        <end position="1647"/>
    </location>
</feature>
<evidence type="ECO:0000256" key="2">
    <source>
        <dbReference type="ARBA" id="ARBA00022450"/>
    </source>
</evidence>
<dbReference type="CDD" id="cd00833">
    <property type="entry name" value="PKS"/>
    <property type="match status" value="1"/>
</dbReference>
<name>A0A9X0LBK8_9ACTN</name>
<evidence type="ECO:0000256" key="1">
    <source>
        <dbReference type="ARBA" id="ARBA00001957"/>
    </source>
</evidence>
<dbReference type="SUPFAM" id="SSF47336">
    <property type="entry name" value="ACP-like"/>
    <property type="match status" value="1"/>
</dbReference>
<dbReference type="CDD" id="cd08956">
    <property type="entry name" value="KR_3_FAS_SDR_x"/>
    <property type="match status" value="1"/>
</dbReference>
<dbReference type="Pfam" id="PF00109">
    <property type="entry name" value="ketoacyl-synt"/>
    <property type="match status" value="1"/>
</dbReference>
<dbReference type="Pfam" id="PF02801">
    <property type="entry name" value="Ketoacyl-synt_C"/>
    <property type="match status" value="1"/>
</dbReference>
<evidence type="ECO:0000259" key="11">
    <source>
        <dbReference type="PROSITE" id="PS52019"/>
    </source>
</evidence>
<dbReference type="Gene3D" id="3.40.47.10">
    <property type="match status" value="1"/>
</dbReference>
<dbReference type="SUPFAM" id="SSF53901">
    <property type="entry name" value="Thiolase-like"/>
    <property type="match status" value="1"/>
</dbReference>
<dbReference type="InterPro" id="IPR020807">
    <property type="entry name" value="PKS_DH"/>
</dbReference>
<dbReference type="SMART" id="SM00822">
    <property type="entry name" value="PKS_KR"/>
    <property type="match status" value="1"/>
</dbReference>
<dbReference type="PROSITE" id="PS00606">
    <property type="entry name" value="KS3_1"/>
    <property type="match status" value="1"/>
</dbReference>
<keyword evidence="2" id="KW-0596">Phosphopantetheine</keyword>
<dbReference type="Pfam" id="PF07993">
    <property type="entry name" value="NAD_binding_4"/>
    <property type="match status" value="1"/>
</dbReference>
<dbReference type="FunFam" id="1.10.1200.10:FF:000007">
    <property type="entry name" value="Probable polyketide synthase pks17"/>
    <property type="match status" value="1"/>
</dbReference>
<feature type="region of interest" description="N-terminal hotdog fold" evidence="8">
    <location>
        <begin position="916"/>
        <end position="1037"/>
    </location>
</feature>
<dbReference type="InterPro" id="IPR016039">
    <property type="entry name" value="Thiolase-like"/>
</dbReference>
<dbReference type="Pfam" id="PF08990">
    <property type="entry name" value="Docking"/>
    <property type="match status" value="1"/>
</dbReference>
<dbReference type="Gene3D" id="3.30.70.3290">
    <property type="match status" value="1"/>
</dbReference>
<dbReference type="PROSITE" id="PS52004">
    <property type="entry name" value="KS3_2"/>
    <property type="match status" value="1"/>
</dbReference>
<dbReference type="Gene3D" id="3.40.366.10">
    <property type="entry name" value="Malonyl-Coenzyme A Acyl Carrier Protein, domain 2"/>
    <property type="match status" value="1"/>
</dbReference>
<dbReference type="InterPro" id="IPR014031">
    <property type="entry name" value="Ketoacyl_synth_C"/>
</dbReference>
<dbReference type="FunFam" id="3.40.47.10:FF:000019">
    <property type="entry name" value="Polyketide synthase type I"/>
    <property type="match status" value="1"/>
</dbReference>
<dbReference type="EMBL" id="LMWI01000002">
    <property type="protein sequence ID" value="KUJ44033.1"/>
    <property type="molecule type" value="Genomic_DNA"/>
</dbReference>
<comment type="cofactor">
    <cofactor evidence="1">
        <name>pantetheine 4'-phosphate</name>
        <dbReference type="ChEBI" id="CHEBI:47942"/>
    </cofactor>
</comment>
<evidence type="ECO:0000256" key="4">
    <source>
        <dbReference type="ARBA" id="ARBA00022679"/>
    </source>
</evidence>
<dbReference type="SMART" id="SM00826">
    <property type="entry name" value="PKS_DH"/>
    <property type="match status" value="1"/>
</dbReference>
<dbReference type="PANTHER" id="PTHR43775:SF51">
    <property type="entry name" value="INACTIVE PHENOLPHTHIOCEROL SYNTHESIS POLYKETIDE SYNTHASE TYPE I PKS1-RELATED"/>
    <property type="match status" value="1"/>
</dbReference>
<dbReference type="InterPro" id="IPR049900">
    <property type="entry name" value="PKS_mFAS_DH"/>
</dbReference>
<evidence type="ECO:0000256" key="7">
    <source>
        <dbReference type="ARBA" id="ARBA00023315"/>
    </source>
</evidence>
<keyword evidence="5" id="KW-0045">Antibiotic biosynthesis</keyword>
<keyword evidence="3" id="KW-0597">Phosphoprotein</keyword>
<dbReference type="SMART" id="SM00825">
    <property type="entry name" value="PKS_KS"/>
    <property type="match status" value="1"/>
</dbReference>
<dbReference type="Pfam" id="PF00698">
    <property type="entry name" value="Acyl_transf_1"/>
    <property type="match status" value="1"/>
</dbReference>
<dbReference type="InterPro" id="IPR006162">
    <property type="entry name" value="Ppantetheine_attach_site"/>
</dbReference>
<dbReference type="Gene3D" id="1.10.1200.10">
    <property type="entry name" value="ACP-like"/>
    <property type="match status" value="1"/>
</dbReference>
<dbReference type="PANTHER" id="PTHR43775">
    <property type="entry name" value="FATTY ACID SYNTHASE"/>
    <property type="match status" value="1"/>
</dbReference>
<dbReference type="PROSITE" id="PS52019">
    <property type="entry name" value="PKS_MFAS_DH"/>
    <property type="match status" value="1"/>
</dbReference>
<dbReference type="OMA" id="THLACNA"/>
<evidence type="ECO:0000256" key="6">
    <source>
        <dbReference type="ARBA" id="ARBA00023268"/>
    </source>
</evidence>
<evidence type="ECO:0008006" key="14">
    <source>
        <dbReference type="Google" id="ProtNLM"/>
    </source>
</evidence>
<dbReference type="InterPro" id="IPR036291">
    <property type="entry name" value="NAD(P)-bd_dom_sf"/>
</dbReference>
<dbReference type="Pfam" id="PF08659">
    <property type="entry name" value="KR"/>
    <property type="match status" value="1"/>
</dbReference>
<dbReference type="InterPro" id="IPR020806">
    <property type="entry name" value="PKS_PP-bd"/>
</dbReference>
<dbReference type="InterPro" id="IPR032821">
    <property type="entry name" value="PKS_assoc"/>
</dbReference>
<dbReference type="SMART" id="SM00827">
    <property type="entry name" value="PKS_AT"/>
    <property type="match status" value="1"/>
</dbReference>
<dbReference type="InterPro" id="IPR042104">
    <property type="entry name" value="PKS_dehydratase_sf"/>
</dbReference>
<dbReference type="InterPro" id="IPR015083">
    <property type="entry name" value="NorB/c/GfsB-D-like_docking"/>
</dbReference>
<evidence type="ECO:0000259" key="10">
    <source>
        <dbReference type="PROSITE" id="PS52004"/>
    </source>
</evidence>
<dbReference type="InterPro" id="IPR014043">
    <property type="entry name" value="Acyl_transferase_dom"/>
</dbReference>
<dbReference type="NCBIfam" id="TIGR01746">
    <property type="entry name" value="Thioester-redct"/>
    <property type="match status" value="1"/>
</dbReference>
<dbReference type="InterPro" id="IPR050091">
    <property type="entry name" value="PKS_NRPS_Biosynth_Enz"/>
</dbReference>
<dbReference type="CDD" id="cd05235">
    <property type="entry name" value="SDR_e1"/>
    <property type="match status" value="1"/>
</dbReference>
<dbReference type="PROSITE" id="PS50075">
    <property type="entry name" value="CARRIER"/>
    <property type="match status" value="1"/>
</dbReference>
<dbReference type="Gene3D" id="3.40.50.720">
    <property type="entry name" value="NAD(P)-binding Rossmann-like Domain"/>
    <property type="match status" value="2"/>
</dbReference>
<dbReference type="SMART" id="SM01294">
    <property type="entry name" value="PKS_PP_betabranch"/>
    <property type="match status" value="1"/>
</dbReference>
<feature type="domain" description="Ketosynthase family 3 (KS3)" evidence="10">
    <location>
        <begin position="33"/>
        <end position="453"/>
    </location>
</feature>
<dbReference type="GO" id="GO:0006633">
    <property type="term" value="P:fatty acid biosynthetic process"/>
    <property type="evidence" value="ECO:0007669"/>
    <property type="project" value="InterPro"/>
</dbReference>
<dbReference type="InterPro" id="IPR013120">
    <property type="entry name" value="FAR_NAD-bd"/>
</dbReference>
<dbReference type="RefSeq" id="WP_013733179.1">
    <property type="nucleotide sequence ID" value="NZ_LMWI01000002.1"/>
</dbReference>
<protein>
    <recommendedName>
        <fullName evidence="14">Beta-ketoacyl synthase</fullName>
    </recommendedName>
</protein>
<evidence type="ECO:0000259" key="9">
    <source>
        <dbReference type="PROSITE" id="PS50075"/>
    </source>
</evidence>
<evidence type="ECO:0000313" key="12">
    <source>
        <dbReference type="EMBL" id="KUJ44033.1"/>
    </source>
</evidence>
<dbReference type="GO" id="GO:0004312">
    <property type="term" value="F:fatty acid synthase activity"/>
    <property type="evidence" value="ECO:0007669"/>
    <property type="project" value="TreeGrafter"/>
</dbReference>
<dbReference type="Pfam" id="PF16197">
    <property type="entry name" value="KAsynt_C_assoc"/>
    <property type="match status" value="1"/>
</dbReference>
<dbReference type="Gene3D" id="3.10.129.110">
    <property type="entry name" value="Polyketide synthase dehydratase"/>
    <property type="match status" value="2"/>
</dbReference>
<accession>A0A9X0LBK8</accession>
<dbReference type="SUPFAM" id="SSF52151">
    <property type="entry name" value="FabD/lysophospholipase-like"/>
    <property type="match status" value="1"/>
</dbReference>
<proteinExistence type="predicted"/>
<keyword evidence="4" id="KW-0808">Transferase</keyword>